<keyword evidence="1" id="KW-0560">Oxidoreductase</keyword>
<dbReference type="GO" id="GO:0005739">
    <property type="term" value="C:mitochondrion"/>
    <property type="evidence" value="ECO:0007669"/>
    <property type="project" value="GOC"/>
</dbReference>
<dbReference type="GO" id="GO:0016491">
    <property type="term" value="F:oxidoreductase activity"/>
    <property type="evidence" value="ECO:0007669"/>
    <property type="project" value="UniProtKB-KW"/>
</dbReference>
<evidence type="ECO:0000313" key="3">
    <source>
        <dbReference type="EMBL" id="VAW06134.1"/>
    </source>
</evidence>
<reference evidence="3" key="1">
    <citation type="submission" date="2018-06" db="EMBL/GenBank/DDBJ databases">
        <authorList>
            <person name="Zhirakovskaya E."/>
        </authorList>
    </citation>
    <scope>NUCLEOTIDE SEQUENCE</scope>
</reference>
<dbReference type="AlphaFoldDB" id="A0A3B0TBC3"/>
<gene>
    <name evidence="3" type="ORF">MNBD_ACTINO01-846</name>
</gene>
<feature type="non-terminal residue" evidence="3">
    <location>
        <position position="283"/>
    </location>
</feature>
<accession>A0A3B0TBC3</accession>
<dbReference type="PANTHER" id="PTHR13847:SF287">
    <property type="entry name" value="FAD-DEPENDENT OXIDOREDUCTASE DOMAIN-CONTAINING PROTEIN 1"/>
    <property type="match status" value="1"/>
</dbReference>
<dbReference type="EMBL" id="UOEI01000454">
    <property type="protein sequence ID" value="VAW06134.1"/>
    <property type="molecule type" value="Genomic_DNA"/>
</dbReference>
<name>A0A3B0TBC3_9ZZZZ</name>
<dbReference type="SUPFAM" id="SSF51905">
    <property type="entry name" value="FAD/NAD(P)-binding domain"/>
    <property type="match status" value="1"/>
</dbReference>
<evidence type="ECO:0000259" key="2">
    <source>
        <dbReference type="Pfam" id="PF01266"/>
    </source>
</evidence>
<protein>
    <recommendedName>
        <fullName evidence="2">FAD dependent oxidoreductase domain-containing protein</fullName>
    </recommendedName>
</protein>
<dbReference type="Gene3D" id="3.50.50.60">
    <property type="entry name" value="FAD/NAD(P)-binding domain"/>
    <property type="match status" value="1"/>
</dbReference>
<dbReference type="PANTHER" id="PTHR13847">
    <property type="entry name" value="SARCOSINE DEHYDROGENASE-RELATED"/>
    <property type="match status" value="1"/>
</dbReference>
<evidence type="ECO:0000256" key="1">
    <source>
        <dbReference type="ARBA" id="ARBA00023002"/>
    </source>
</evidence>
<dbReference type="InterPro" id="IPR006076">
    <property type="entry name" value="FAD-dep_OxRdtase"/>
</dbReference>
<dbReference type="InterPro" id="IPR036188">
    <property type="entry name" value="FAD/NAD-bd_sf"/>
</dbReference>
<organism evidence="3">
    <name type="scientific">hydrothermal vent metagenome</name>
    <dbReference type="NCBI Taxonomy" id="652676"/>
    <lineage>
        <taxon>unclassified sequences</taxon>
        <taxon>metagenomes</taxon>
        <taxon>ecological metagenomes</taxon>
    </lineage>
</organism>
<dbReference type="Pfam" id="PF01266">
    <property type="entry name" value="DAO"/>
    <property type="match status" value="1"/>
</dbReference>
<dbReference type="GO" id="GO:0032981">
    <property type="term" value="P:mitochondrial respiratory chain complex I assembly"/>
    <property type="evidence" value="ECO:0007669"/>
    <property type="project" value="TreeGrafter"/>
</dbReference>
<dbReference type="Gene3D" id="3.30.9.10">
    <property type="entry name" value="D-Amino Acid Oxidase, subunit A, domain 2"/>
    <property type="match status" value="1"/>
</dbReference>
<sequence>MAHETADIVIIGGGIMGMSIAHQVARRSSLSIIVLDKGAGLGEGSTGGSSAITRQRYTRAENVRIARDGNVIWRNWSHYTGLADPVGRFHDIGVLWMMHDSEDQVAYDRNRLVAEGVDAVQIDGDDLARMYPGVSACMVPFDLTGEIEHECADGNAFLVERDTGFFDATGALLDVATAAKAGGVTVRLRSEVVDVISTGSRVTGVRLQDGGVIDAGLVINAAGPWCNRINAMAGLEVSWPLVPTRIQVIYRALPADVPRPIPVICDAAGGIYFRPEAGDGQII</sequence>
<proteinExistence type="predicted"/>
<feature type="domain" description="FAD dependent oxidoreductase" evidence="2">
    <location>
        <begin position="7"/>
        <end position="279"/>
    </location>
</feature>